<evidence type="ECO:0008006" key="3">
    <source>
        <dbReference type="Google" id="ProtNLM"/>
    </source>
</evidence>
<protein>
    <recommendedName>
        <fullName evidence="3">Molecular chaperone</fullName>
    </recommendedName>
</protein>
<dbReference type="SUPFAM" id="SSF53067">
    <property type="entry name" value="Actin-like ATPase domain"/>
    <property type="match status" value="2"/>
</dbReference>
<dbReference type="STRING" id="84035.SAMN05660742_12240"/>
<dbReference type="InterPro" id="IPR043129">
    <property type="entry name" value="ATPase_NBD"/>
</dbReference>
<reference evidence="1 2" key="1">
    <citation type="submission" date="2016-10" db="EMBL/GenBank/DDBJ databases">
        <authorList>
            <person name="de Groot N.N."/>
        </authorList>
    </citation>
    <scope>NUCLEOTIDE SEQUENCE [LARGE SCALE GENOMIC DNA]</scope>
    <source>
        <strain evidence="1 2">DSM 2179</strain>
    </source>
</reference>
<evidence type="ECO:0000313" key="1">
    <source>
        <dbReference type="EMBL" id="SEJ89386.1"/>
    </source>
</evidence>
<dbReference type="Gene3D" id="3.30.420.40">
    <property type="match status" value="2"/>
</dbReference>
<name>A0A1H7CIS9_9FIRM</name>
<organism evidence="1 2">
    <name type="scientific">Propionispira arboris</name>
    <dbReference type="NCBI Taxonomy" id="84035"/>
    <lineage>
        <taxon>Bacteria</taxon>
        <taxon>Bacillati</taxon>
        <taxon>Bacillota</taxon>
        <taxon>Negativicutes</taxon>
        <taxon>Selenomonadales</taxon>
        <taxon>Selenomonadaceae</taxon>
        <taxon>Propionispira</taxon>
    </lineage>
</organism>
<keyword evidence="2" id="KW-1185">Reference proteome</keyword>
<gene>
    <name evidence="1" type="ORF">SAMN05660742_12240</name>
</gene>
<dbReference type="EMBL" id="FNZK01000022">
    <property type="protein sequence ID" value="SEJ89386.1"/>
    <property type="molecule type" value="Genomic_DNA"/>
</dbReference>
<dbReference type="RefSeq" id="WP_091834769.1">
    <property type="nucleotide sequence ID" value="NZ_FNZK01000022.1"/>
</dbReference>
<proteinExistence type="predicted"/>
<sequence>MASYTYKLYKNNEKVSKPLPNKQYIRRELELMTTHQLREICIKEKLVESMLGTLDRYELIELIMRYRGATENMLITEYLLTGQERLEKITKHIDIFLENNKSIQNPSRIVIYEGLDTDKYDRYVVHAPSILEESNVLLVSGDKELCAIFNLIADKNKPGRFYLVRNGKLPAKESQHKNYSLLYFAKRESEILYNIYNDENMLLPQSMKCYKLPLLNFEIKQPIETAQPLAIDFGTTNTTAGLYIDRELYSLIDKGGAEENLLKSEDINLVEVFCDTDDGEILTPLIPSVVGIWNIKDTAEDDIDYVFGYEAIKLARANYIHEGFCVFFDIKRWIRDFERQEEITDRKGRRIFKKRKEIIKVFLEYVIRIAEQRFKCKFTTLHLSSPVKEKQRFLDLFGEILSAWNLETENMLDEGAAVLFNTISGFLEKNTGRHIDKEEHQALVIDCGGGTTDLSSCVFSIESRRVSYKIDIETTYENGDTDFGGNNLTFRIMQLIKVMFMEKLTGTGAKAQDILAAFDSDTYREVDQAGISVVYKMLDNAYEEAEIFIPTRFKNYESGSPQEYFKVKNNFYFLFQLADDIKTEMFARHRYQRIVIDSEEQQQLRSGEKLIYPGRWRMSTQERGELKTIRDTPLISFTRYDVGLLLKADIYEIVRKFIEEPYETGQLMDYSVIKLTGQSCKISLFQDALKEFIPGRVIEFGGREGTDGPELKLSCLRGAIKYLKAKKGGYAEVTMRHRPAVLPYIITAETHIGEEKVLVARDGDQTLSGNISRFAEGVALKLHLKNLRGEERYTYVYENRREDFCPVTYEDIQAKYSDNIIQDETDNIIENEIKYFVWYKESQWGFEVVPVLRQGGSLYLGRSEVFTFENDLWENNFFDGLK</sequence>
<evidence type="ECO:0000313" key="2">
    <source>
        <dbReference type="Proteomes" id="UP000199662"/>
    </source>
</evidence>
<dbReference type="AlphaFoldDB" id="A0A1H7CIS9"/>
<dbReference type="Proteomes" id="UP000199662">
    <property type="component" value="Unassembled WGS sequence"/>
</dbReference>
<accession>A0A1H7CIS9</accession>
<dbReference type="Gene3D" id="3.90.640.10">
    <property type="entry name" value="Actin, Chain A, domain 4"/>
    <property type="match status" value="1"/>
</dbReference>